<name>A0A2S9Q8Y0_9HYPH</name>
<reference evidence="1 2" key="1">
    <citation type="submission" date="2018-02" db="EMBL/GenBank/DDBJ databases">
        <title>Whole genome sequencing of endophytic bacterium.</title>
        <authorList>
            <person name="Eedara R."/>
            <person name="Podile A.R."/>
        </authorList>
    </citation>
    <scope>NUCLEOTIDE SEQUENCE [LARGE SCALE GENOMIC DNA]</scope>
    <source>
        <strain evidence="1 2">RP1T</strain>
    </source>
</reference>
<keyword evidence="2" id="KW-1185">Reference proteome</keyword>
<organism evidence="1 2">
    <name type="scientific">Labrys okinawensis</name>
    <dbReference type="NCBI Taxonomy" id="346911"/>
    <lineage>
        <taxon>Bacteria</taxon>
        <taxon>Pseudomonadati</taxon>
        <taxon>Pseudomonadota</taxon>
        <taxon>Alphaproteobacteria</taxon>
        <taxon>Hyphomicrobiales</taxon>
        <taxon>Xanthobacteraceae</taxon>
        <taxon>Labrys</taxon>
    </lineage>
</organism>
<gene>
    <name evidence="1" type="ORF">C5L14_19480</name>
</gene>
<comment type="caution">
    <text evidence="1">The sequence shown here is derived from an EMBL/GenBank/DDBJ whole genome shotgun (WGS) entry which is preliminary data.</text>
</comment>
<evidence type="ECO:0000313" key="2">
    <source>
        <dbReference type="Proteomes" id="UP000237682"/>
    </source>
</evidence>
<dbReference type="Proteomes" id="UP000237682">
    <property type="component" value="Unassembled WGS sequence"/>
</dbReference>
<dbReference type="EMBL" id="PUEJ01000007">
    <property type="protein sequence ID" value="PRH85744.1"/>
    <property type="molecule type" value="Genomic_DNA"/>
</dbReference>
<proteinExistence type="predicted"/>
<dbReference type="AlphaFoldDB" id="A0A2S9Q8Y0"/>
<sequence length="101" mass="10934">MTDGSQMPDIVEIGLDASEAVVLFELLSRWCDPKTQATPSSACFQSTAECAVLLGLLGSLEKQLAAPFKPDYGEIVAQARRDLEPLWDHATLNGRTPGYPI</sequence>
<protein>
    <submittedName>
        <fullName evidence="1">Uncharacterized protein</fullName>
    </submittedName>
</protein>
<accession>A0A2S9Q8Y0</accession>
<evidence type="ECO:0000313" key="1">
    <source>
        <dbReference type="EMBL" id="PRH85744.1"/>
    </source>
</evidence>
<dbReference type="OrthoDB" id="7584051at2"/>